<keyword evidence="12" id="KW-1185">Reference proteome</keyword>
<dbReference type="PROSITE" id="PS50887">
    <property type="entry name" value="GGDEF"/>
    <property type="match status" value="1"/>
</dbReference>
<dbReference type="RefSeq" id="WP_073435522.1">
    <property type="nucleotide sequence ID" value="NZ_BJXU01000112.1"/>
</dbReference>
<dbReference type="PANTHER" id="PTHR45138:SF9">
    <property type="entry name" value="DIGUANYLATE CYCLASE DGCM-RELATED"/>
    <property type="match status" value="1"/>
</dbReference>
<dbReference type="NCBIfam" id="TIGR00254">
    <property type="entry name" value="GGDEF"/>
    <property type="match status" value="1"/>
</dbReference>
<evidence type="ECO:0000256" key="7">
    <source>
        <dbReference type="SAM" id="MobiDB-lite"/>
    </source>
</evidence>
<feature type="domain" description="GGDEF" evidence="8">
    <location>
        <begin position="228"/>
        <end position="355"/>
    </location>
</feature>
<name>A0A1M7H404_9GAMM</name>
<dbReference type="InterPro" id="IPR000160">
    <property type="entry name" value="GGDEF_dom"/>
</dbReference>
<dbReference type="EC" id="2.7.7.65" evidence="2"/>
<accession>A0A1M7H404</accession>
<dbReference type="InterPro" id="IPR012292">
    <property type="entry name" value="Globin/Proto"/>
</dbReference>
<evidence type="ECO:0000256" key="6">
    <source>
        <dbReference type="SAM" id="Coils"/>
    </source>
</evidence>
<feature type="compositionally biased region" description="Polar residues" evidence="7">
    <location>
        <begin position="361"/>
        <end position="380"/>
    </location>
</feature>
<dbReference type="SMART" id="SM00267">
    <property type="entry name" value="GGDEF"/>
    <property type="match status" value="1"/>
</dbReference>
<evidence type="ECO:0000256" key="1">
    <source>
        <dbReference type="ARBA" id="ARBA00001946"/>
    </source>
</evidence>
<dbReference type="SUPFAM" id="SSF46458">
    <property type="entry name" value="Globin-like"/>
    <property type="match status" value="1"/>
</dbReference>
<dbReference type="Proteomes" id="UP000184123">
    <property type="component" value="Unassembled WGS sequence"/>
</dbReference>
<dbReference type="EMBL" id="FRCA01000006">
    <property type="protein sequence ID" value="SHM23230.1"/>
    <property type="molecule type" value="Genomic_DNA"/>
</dbReference>
<dbReference type="STRING" id="44933.SAMN05660971_02477"/>
<dbReference type="Gene3D" id="3.30.70.270">
    <property type="match status" value="1"/>
</dbReference>
<dbReference type="PANTHER" id="PTHR45138">
    <property type="entry name" value="REGULATORY COMPONENTS OF SENSORY TRANSDUCTION SYSTEM"/>
    <property type="match status" value="1"/>
</dbReference>
<keyword evidence="9" id="KW-0418">Kinase</keyword>
<dbReference type="InterPro" id="IPR044398">
    <property type="entry name" value="Globin-sensor_dom"/>
</dbReference>
<organism evidence="10 11">
    <name type="scientific">Halomonas cupida</name>
    <dbReference type="NCBI Taxonomy" id="44933"/>
    <lineage>
        <taxon>Bacteria</taxon>
        <taxon>Pseudomonadati</taxon>
        <taxon>Pseudomonadota</taxon>
        <taxon>Gammaproteobacteria</taxon>
        <taxon>Oceanospirillales</taxon>
        <taxon>Halomonadaceae</taxon>
        <taxon>Halomonas</taxon>
    </lineage>
</organism>
<dbReference type="OrthoDB" id="9812260at2"/>
<evidence type="ECO:0000256" key="3">
    <source>
        <dbReference type="ARBA" id="ARBA00015125"/>
    </source>
</evidence>
<keyword evidence="6" id="KW-0175">Coiled coil</keyword>
<dbReference type="AlphaFoldDB" id="A0A1M7H404"/>
<comment type="catalytic activity">
    <reaction evidence="5">
        <text>2 GTP = 3',3'-c-di-GMP + 2 diphosphate</text>
        <dbReference type="Rhea" id="RHEA:24898"/>
        <dbReference type="ChEBI" id="CHEBI:33019"/>
        <dbReference type="ChEBI" id="CHEBI:37565"/>
        <dbReference type="ChEBI" id="CHEBI:58805"/>
        <dbReference type="EC" id="2.7.7.65"/>
    </reaction>
</comment>
<proteinExistence type="predicted"/>
<evidence type="ECO:0000259" key="8">
    <source>
        <dbReference type="PROSITE" id="PS50887"/>
    </source>
</evidence>
<dbReference type="FunFam" id="3.30.70.270:FF:000001">
    <property type="entry name" value="Diguanylate cyclase domain protein"/>
    <property type="match status" value="1"/>
</dbReference>
<protein>
    <recommendedName>
        <fullName evidence="3">Diguanylate cyclase DosC</fullName>
        <ecNumber evidence="2">2.7.7.65</ecNumber>
    </recommendedName>
    <alternativeName>
        <fullName evidence="4">Direct oxygen-sensing cyclase</fullName>
    </alternativeName>
</protein>
<evidence type="ECO:0000313" key="12">
    <source>
        <dbReference type="Proteomes" id="UP000321726"/>
    </source>
</evidence>
<evidence type="ECO:0000256" key="2">
    <source>
        <dbReference type="ARBA" id="ARBA00012528"/>
    </source>
</evidence>
<dbReference type="Pfam" id="PF11563">
    <property type="entry name" value="Protoglobin"/>
    <property type="match status" value="1"/>
</dbReference>
<keyword evidence="9" id="KW-0808">Transferase</keyword>
<dbReference type="GO" id="GO:0016301">
    <property type="term" value="F:kinase activity"/>
    <property type="evidence" value="ECO:0007669"/>
    <property type="project" value="UniProtKB-KW"/>
</dbReference>
<dbReference type="InterPro" id="IPR029787">
    <property type="entry name" value="Nucleotide_cyclase"/>
</dbReference>
<gene>
    <name evidence="9" type="ORF">HCU01_27980</name>
    <name evidence="10" type="ORF">SAMN05660971_02477</name>
</gene>
<dbReference type="GO" id="GO:0052621">
    <property type="term" value="F:diguanylate cyclase activity"/>
    <property type="evidence" value="ECO:0007669"/>
    <property type="project" value="UniProtKB-EC"/>
</dbReference>
<sequence length="380" mass="43417">MRSIDKTLLEQMHISDVEIERRKEILRLSDDDLTDLANLHPLINRHIDTIVEEFYARQTEIDEINLLIGDSETLQRLRSAQRQYVLDIFAGPYDADYVNSRLRIGLVHKRIGVEPKLFLAAMCTLKEILFRILDENLDAADETQRFKSILDKLLHFDITLVFDTYIDTLLNEVHIARSRMEQYARNLEEKTKELAAYAEKDALTGLYNQRGMAAALHREILLTERRQSRLCVIYCDIDDFKKINDNYGHHKGDEVLVAVAGLLHDCMRQSDICCRAGGDEFCCILPDCDERGARMMSQRVENAFTSRYPDFSLSTGVAEFSGQHSTTAGELVRAADEMMYRNKQQRKQPSSLDQADVDTAASDTNSDTSAEAHQSSNQPD</sequence>
<dbReference type="Gene3D" id="1.10.490.10">
    <property type="entry name" value="Globins"/>
    <property type="match status" value="1"/>
</dbReference>
<dbReference type="GO" id="GO:0019825">
    <property type="term" value="F:oxygen binding"/>
    <property type="evidence" value="ECO:0007669"/>
    <property type="project" value="InterPro"/>
</dbReference>
<dbReference type="GO" id="GO:0020037">
    <property type="term" value="F:heme binding"/>
    <property type="evidence" value="ECO:0007669"/>
    <property type="project" value="InterPro"/>
</dbReference>
<reference evidence="10 11" key="1">
    <citation type="submission" date="2016-11" db="EMBL/GenBank/DDBJ databases">
        <authorList>
            <person name="Jaros S."/>
            <person name="Januszkiewicz K."/>
            <person name="Wedrychowicz H."/>
        </authorList>
    </citation>
    <scope>NUCLEOTIDE SEQUENCE [LARGE SCALE GENOMIC DNA]</scope>
    <source>
        <strain evidence="10 11">DSM 4740</strain>
    </source>
</reference>
<evidence type="ECO:0000313" key="10">
    <source>
        <dbReference type="EMBL" id="SHM23230.1"/>
    </source>
</evidence>
<evidence type="ECO:0000313" key="9">
    <source>
        <dbReference type="EMBL" id="GEN24849.1"/>
    </source>
</evidence>
<feature type="coiled-coil region" evidence="6">
    <location>
        <begin position="166"/>
        <end position="200"/>
    </location>
</feature>
<dbReference type="InterPro" id="IPR009050">
    <property type="entry name" value="Globin-like_sf"/>
</dbReference>
<dbReference type="InterPro" id="IPR050469">
    <property type="entry name" value="Diguanylate_Cyclase"/>
</dbReference>
<dbReference type="InterPro" id="IPR043128">
    <property type="entry name" value="Rev_trsase/Diguanyl_cyclase"/>
</dbReference>
<evidence type="ECO:0000313" key="11">
    <source>
        <dbReference type="Proteomes" id="UP000184123"/>
    </source>
</evidence>
<dbReference type="Pfam" id="PF00990">
    <property type="entry name" value="GGDEF"/>
    <property type="match status" value="1"/>
</dbReference>
<dbReference type="CDD" id="cd01949">
    <property type="entry name" value="GGDEF"/>
    <property type="match status" value="1"/>
</dbReference>
<reference evidence="9 12" key="2">
    <citation type="submission" date="2019-07" db="EMBL/GenBank/DDBJ databases">
        <title>Whole genome shotgun sequence of Halomonas cupida NBRC 102219.</title>
        <authorList>
            <person name="Hosoyama A."/>
            <person name="Uohara A."/>
            <person name="Ohji S."/>
            <person name="Ichikawa N."/>
        </authorList>
    </citation>
    <scope>NUCLEOTIDE SEQUENCE [LARGE SCALE GENOMIC DNA]</scope>
    <source>
        <strain evidence="9 12">NBRC 102219</strain>
    </source>
</reference>
<comment type="cofactor">
    <cofactor evidence="1">
        <name>Mg(2+)</name>
        <dbReference type="ChEBI" id="CHEBI:18420"/>
    </cofactor>
</comment>
<dbReference type="SUPFAM" id="SSF55073">
    <property type="entry name" value="Nucleotide cyclase"/>
    <property type="match status" value="1"/>
</dbReference>
<dbReference type="EMBL" id="BJXU01000112">
    <property type="protein sequence ID" value="GEN24849.1"/>
    <property type="molecule type" value="Genomic_DNA"/>
</dbReference>
<dbReference type="Proteomes" id="UP000321726">
    <property type="component" value="Unassembled WGS sequence"/>
</dbReference>
<evidence type="ECO:0000256" key="4">
    <source>
        <dbReference type="ARBA" id="ARBA00029839"/>
    </source>
</evidence>
<evidence type="ECO:0000256" key="5">
    <source>
        <dbReference type="ARBA" id="ARBA00034247"/>
    </source>
</evidence>
<feature type="region of interest" description="Disordered" evidence="7">
    <location>
        <begin position="341"/>
        <end position="380"/>
    </location>
</feature>